<organism evidence="2">
    <name type="scientific">marine sediment metagenome</name>
    <dbReference type="NCBI Taxonomy" id="412755"/>
    <lineage>
        <taxon>unclassified sequences</taxon>
        <taxon>metagenomes</taxon>
        <taxon>ecological metagenomes</taxon>
    </lineage>
</organism>
<comment type="caution">
    <text evidence="2">The sequence shown here is derived from an EMBL/GenBank/DDBJ whole genome shotgun (WGS) entry which is preliminary data.</text>
</comment>
<sequence>MTTDDAVSSGFDNLNILTGVSTSRDAIVAANELYEHIYQPDIDLCLFYCSPEYDLKALGDELNRLFGEINLIGCTTSGEITPVGYLKNSLTGVSLSGDGIDVVTQRLDDIDQFEISHGSDVTRLLINDLASQSGVLASSENTFGFLLIDGLCGKEEVVVSSVHHGLGSIQLCGGSAADNEVFSETLLFSDGKFRSNCALLSLIQLDNPFTVFKTQHFVASETKMVVTE</sequence>
<feature type="non-terminal residue" evidence="2">
    <location>
        <position position="228"/>
    </location>
</feature>
<gene>
    <name evidence="2" type="ORF">LCGC14_2964660</name>
</gene>
<dbReference type="PANTHER" id="PTHR40252">
    <property type="entry name" value="BLR0328 PROTEIN"/>
    <property type="match status" value="1"/>
</dbReference>
<dbReference type="Pfam" id="PF08495">
    <property type="entry name" value="FIST"/>
    <property type="match status" value="1"/>
</dbReference>
<proteinExistence type="predicted"/>
<reference evidence="2" key="1">
    <citation type="journal article" date="2015" name="Nature">
        <title>Complex archaea that bridge the gap between prokaryotes and eukaryotes.</title>
        <authorList>
            <person name="Spang A."/>
            <person name="Saw J.H."/>
            <person name="Jorgensen S.L."/>
            <person name="Zaremba-Niedzwiedzka K."/>
            <person name="Martijn J."/>
            <person name="Lind A.E."/>
            <person name="van Eijk R."/>
            <person name="Schleper C."/>
            <person name="Guy L."/>
            <person name="Ettema T.J."/>
        </authorList>
    </citation>
    <scope>NUCLEOTIDE SEQUENCE</scope>
</reference>
<dbReference type="EMBL" id="LAZR01070449">
    <property type="protein sequence ID" value="KKK40806.1"/>
    <property type="molecule type" value="Genomic_DNA"/>
</dbReference>
<dbReference type="AlphaFoldDB" id="A0A0F8XXA3"/>
<dbReference type="PANTHER" id="PTHR40252:SF2">
    <property type="entry name" value="BLR0328 PROTEIN"/>
    <property type="match status" value="1"/>
</dbReference>
<accession>A0A0F8XXA3</accession>
<evidence type="ECO:0000313" key="2">
    <source>
        <dbReference type="EMBL" id="KKK40806.1"/>
    </source>
</evidence>
<name>A0A0F8XXA3_9ZZZZ</name>
<protein>
    <recommendedName>
        <fullName evidence="1">FIST domain-containing protein</fullName>
    </recommendedName>
</protein>
<feature type="domain" description="FIST" evidence="1">
    <location>
        <begin position="41"/>
        <end position="228"/>
    </location>
</feature>
<evidence type="ECO:0000259" key="1">
    <source>
        <dbReference type="SMART" id="SM00897"/>
    </source>
</evidence>
<dbReference type="InterPro" id="IPR013702">
    <property type="entry name" value="FIST_domain_N"/>
</dbReference>
<dbReference type="SMART" id="SM00897">
    <property type="entry name" value="FIST"/>
    <property type="match status" value="1"/>
</dbReference>